<dbReference type="EMBL" id="BSXT01003677">
    <property type="protein sequence ID" value="GMF55234.1"/>
    <property type="molecule type" value="Genomic_DNA"/>
</dbReference>
<feature type="region of interest" description="Disordered" evidence="1">
    <location>
        <begin position="51"/>
        <end position="100"/>
    </location>
</feature>
<reference evidence="2" key="1">
    <citation type="submission" date="2023-04" db="EMBL/GenBank/DDBJ databases">
        <title>Phytophthora fragariaefolia NBRC 109709.</title>
        <authorList>
            <person name="Ichikawa N."/>
            <person name="Sato H."/>
            <person name="Tonouchi N."/>
        </authorList>
    </citation>
    <scope>NUCLEOTIDE SEQUENCE</scope>
    <source>
        <strain evidence="2">NBRC 109709</strain>
    </source>
</reference>
<feature type="compositionally biased region" description="Polar residues" evidence="1">
    <location>
        <begin position="53"/>
        <end position="72"/>
    </location>
</feature>
<comment type="caution">
    <text evidence="2">The sequence shown here is derived from an EMBL/GenBank/DDBJ whole genome shotgun (WGS) entry which is preliminary data.</text>
</comment>
<keyword evidence="3" id="KW-1185">Reference proteome</keyword>
<accession>A0A9W7D503</accession>
<evidence type="ECO:0000256" key="1">
    <source>
        <dbReference type="SAM" id="MobiDB-lite"/>
    </source>
</evidence>
<proteinExistence type="predicted"/>
<dbReference type="OrthoDB" id="121465at2759"/>
<name>A0A9W7D503_9STRA</name>
<dbReference type="Proteomes" id="UP001165121">
    <property type="component" value="Unassembled WGS sequence"/>
</dbReference>
<protein>
    <submittedName>
        <fullName evidence="2">Unnamed protein product</fullName>
    </submittedName>
</protein>
<gene>
    <name evidence="2" type="ORF">Pfra01_002322500</name>
</gene>
<evidence type="ECO:0000313" key="2">
    <source>
        <dbReference type="EMBL" id="GMF55234.1"/>
    </source>
</evidence>
<evidence type="ECO:0000313" key="3">
    <source>
        <dbReference type="Proteomes" id="UP001165121"/>
    </source>
</evidence>
<dbReference type="AlphaFoldDB" id="A0A9W7D503"/>
<organism evidence="2 3">
    <name type="scientific">Phytophthora fragariaefolia</name>
    <dbReference type="NCBI Taxonomy" id="1490495"/>
    <lineage>
        <taxon>Eukaryota</taxon>
        <taxon>Sar</taxon>
        <taxon>Stramenopiles</taxon>
        <taxon>Oomycota</taxon>
        <taxon>Peronosporomycetes</taxon>
        <taxon>Peronosporales</taxon>
        <taxon>Peronosporaceae</taxon>
        <taxon>Phytophthora</taxon>
    </lineage>
</organism>
<sequence>MWKSRFYWVTSGADGVWRKSFGDKRIRALRLTVAKQLEENSYQMSLFPEFNPKANNTKCYTPFQRSDGTSTPAGPVTDVDDEDPKYCTTPNKEVADAEGK</sequence>